<protein>
    <submittedName>
        <fullName evidence="2">Unannotated protein</fullName>
    </submittedName>
</protein>
<feature type="compositionally biased region" description="Basic and acidic residues" evidence="1">
    <location>
        <begin position="207"/>
        <end position="226"/>
    </location>
</feature>
<name>A0A6J7EBZ7_9ZZZZ</name>
<evidence type="ECO:0000313" key="2">
    <source>
        <dbReference type="EMBL" id="CAB4877303.1"/>
    </source>
</evidence>
<proteinExistence type="predicted"/>
<accession>A0A6J7EBZ7</accession>
<evidence type="ECO:0000256" key="1">
    <source>
        <dbReference type="SAM" id="MobiDB-lite"/>
    </source>
</evidence>
<organism evidence="2">
    <name type="scientific">freshwater metagenome</name>
    <dbReference type="NCBI Taxonomy" id="449393"/>
    <lineage>
        <taxon>unclassified sequences</taxon>
        <taxon>metagenomes</taxon>
        <taxon>ecological metagenomes</taxon>
    </lineage>
</organism>
<gene>
    <name evidence="2" type="ORF">UFOPK3417_01068</name>
</gene>
<sequence length="248" mass="26709">MAAAAVLAVRAIPLRFGGLICLCVHGGFTLLVLHPGGEVLLVERNRPLAHVRVREPAELCALARKVSGCVRLNLVLVNTTGYCVLLAVEGRNPERVDHVPAGLTEQHTGAGRYHQLTRGDDGLGDAVLLVRGCGRVGVLPPPLLAGDVHRHLTAVGVRDLHDRPGGEGPDRCKDDEGDDCQHDLERRLAVGLLGNRLTLVSELGDGVPHRKEDEHADDARHEEHRPLEVVDLSSRLPLGLPRVLRGVP</sequence>
<reference evidence="2" key="1">
    <citation type="submission" date="2020-05" db="EMBL/GenBank/DDBJ databases">
        <authorList>
            <person name="Chiriac C."/>
            <person name="Salcher M."/>
            <person name="Ghai R."/>
            <person name="Kavagutti S V."/>
        </authorList>
    </citation>
    <scope>NUCLEOTIDE SEQUENCE</scope>
</reference>
<dbReference type="AlphaFoldDB" id="A0A6J7EBZ7"/>
<dbReference type="EMBL" id="CAFBLR010000096">
    <property type="protein sequence ID" value="CAB4877303.1"/>
    <property type="molecule type" value="Genomic_DNA"/>
</dbReference>
<feature type="region of interest" description="Disordered" evidence="1">
    <location>
        <begin position="159"/>
        <end position="178"/>
    </location>
</feature>
<feature type="region of interest" description="Disordered" evidence="1">
    <location>
        <begin position="204"/>
        <end position="226"/>
    </location>
</feature>